<dbReference type="PANTHER" id="PTHR48094:SF12">
    <property type="entry name" value="PARKINSON DISEASE PROTEIN 7 HOMOLOG"/>
    <property type="match status" value="1"/>
</dbReference>
<comment type="caution">
    <text evidence="2">The sequence shown here is derived from an EMBL/GenBank/DDBJ whole genome shotgun (WGS) entry which is preliminary data.</text>
</comment>
<dbReference type="SUPFAM" id="SSF52317">
    <property type="entry name" value="Class I glutamine amidotransferase-like"/>
    <property type="match status" value="1"/>
</dbReference>
<dbReference type="InterPro" id="IPR013922">
    <property type="entry name" value="Cyclin_PHO80-like"/>
</dbReference>
<evidence type="ECO:0000313" key="3">
    <source>
        <dbReference type="Proteomes" id="UP000324800"/>
    </source>
</evidence>
<dbReference type="Gene3D" id="1.10.472.10">
    <property type="entry name" value="Cyclin-like"/>
    <property type="match status" value="1"/>
</dbReference>
<dbReference type="PANTHER" id="PTHR48094">
    <property type="entry name" value="PROTEIN/NUCLEIC ACID DEGLYCASE DJ-1-RELATED"/>
    <property type="match status" value="1"/>
</dbReference>
<dbReference type="InterPro" id="IPR002818">
    <property type="entry name" value="DJ-1/PfpI"/>
</dbReference>
<reference evidence="2 3" key="1">
    <citation type="submission" date="2019-03" db="EMBL/GenBank/DDBJ databases">
        <title>Single cell metagenomics reveals metabolic interactions within the superorganism composed of flagellate Streblomastix strix and complex community of Bacteroidetes bacteria on its surface.</title>
        <authorList>
            <person name="Treitli S.C."/>
            <person name="Kolisko M."/>
            <person name="Husnik F."/>
            <person name="Keeling P."/>
            <person name="Hampl V."/>
        </authorList>
    </citation>
    <scope>NUCLEOTIDE SEQUENCE [LARGE SCALE GENOMIC DNA]</scope>
    <source>
        <strain evidence="2">ST1C</strain>
    </source>
</reference>
<dbReference type="GO" id="GO:0019901">
    <property type="term" value="F:protein kinase binding"/>
    <property type="evidence" value="ECO:0007669"/>
    <property type="project" value="InterPro"/>
</dbReference>
<dbReference type="InterPro" id="IPR050325">
    <property type="entry name" value="Prot/Nucl_acid_deglycase"/>
</dbReference>
<dbReference type="Pfam" id="PF08613">
    <property type="entry name" value="Cyclin"/>
    <property type="match status" value="1"/>
</dbReference>
<dbReference type="InterPro" id="IPR029062">
    <property type="entry name" value="Class_I_gatase-like"/>
</dbReference>
<dbReference type="EMBL" id="SNRW01005806">
    <property type="protein sequence ID" value="KAA6384342.1"/>
    <property type="molecule type" value="Genomic_DNA"/>
</dbReference>
<dbReference type="AlphaFoldDB" id="A0A5J4VP21"/>
<evidence type="ECO:0000259" key="1">
    <source>
        <dbReference type="Pfam" id="PF01965"/>
    </source>
</evidence>
<evidence type="ECO:0000313" key="2">
    <source>
        <dbReference type="EMBL" id="KAA6384342.1"/>
    </source>
</evidence>
<feature type="domain" description="DJ-1/PfpI" evidence="1">
    <location>
        <begin position="5"/>
        <end position="151"/>
    </location>
</feature>
<organism evidence="2 3">
    <name type="scientific">Streblomastix strix</name>
    <dbReference type="NCBI Taxonomy" id="222440"/>
    <lineage>
        <taxon>Eukaryota</taxon>
        <taxon>Metamonada</taxon>
        <taxon>Preaxostyla</taxon>
        <taxon>Oxymonadida</taxon>
        <taxon>Streblomastigidae</taxon>
        <taxon>Streblomastix</taxon>
    </lineage>
</organism>
<dbReference type="Pfam" id="PF01965">
    <property type="entry name" value="DJ-1_PfpI"/>
    <property type="match status" value="1"/>
</dbReference>
<sequence>MKKFLVPIYLGIDEQALRCIEDVLKRSGAIVVFISLTSDNEVRGMRGSWIKTDTKLMHVVNDQSFNGIVIVSGSGAPSNCCYEDIIKIIKRIANKHSDGVVAGIGEGQEVLYKAGVLVGNNVAQDDGQIVTSKNVITAQGNVTLDFALEVVSYSFGADLPTMAEFCQNAIQARKIEINDPQIACDYAYANEVQDTKLFENAIQTRNIEIKKAEIVCDCTFEGESFKAEILESQFQQLLAQKLLSVLNNAVLDADKVISVSKIMLLFRYLRKTLNITIEESLITYVLLQRFVSIQAERGIQYINKSNIGTMLVVLVIVTLKNFRDKVFSNSFFAQEFGIPPVVLNQSESAFLRIIGFQLWVEQSEFIKVFNEIVFDQDSEIILIV</sequence>
<proteinExistence type="predicted"/>
<dbReference type="GO" id="GO:0005737">
    <property type="term" value="C:cytoplasm"/>
    <property type="evidence" value="ECO:0007669"/>
    <property type="project" value="TreeGrafter"/>
</dbReference>
<dbReference type="Gene3D" id="3.40.50.880">
    <property type="match status" value="1"/>
</dbReference>
<dbReference type="Proteomes" id="UP000324800">
    <property type="component" value="Unassembled WGS sequence"/>
</dbReference>
<protein>
    <recommendedName>
        <fullName evidence="1">DJ-1/PfpI domain-containing protein</fullName>
    </recommendedName>
</protein>
<gene>
    <name evidence="2" type="ORF">EZS28_020132</name>
</gene>
<accession>A0A5J4VP21</accession>
<name>A0A5J4VP21_9EUKA</name>